<evidence type="ECO:0000313" key="1">
    <source>
        <dbReference type="EMBL" id="GAA4760845.1"/>
    </source>
</evidence>
<gene>
    <name evidence="1" type="ORF">GCM10023230_07260</name>
</gene>
<dbReference type="Proteomes" id="UP001500141">
    <property type="component" value="Unassembled WGS sequence"/>
</dbReference>
<evidence type="ECO:0000313" key="2">
    <source>
        <dbReference type="Proteomes" id="UP001500141"/>
    </source>
</evidence>
<sequence length="119" mass="14316">MYTEKQARAKMQEYIDYMNNSFFWNYDWKPGIIIYDNLTRVEEFGWIYFWQVQEVREDLSNVISGNGPILIEKETLDMYKMMTGLTVEENIKKYLKCKNDLAKLEKDEDGNFDIINIDN</sequence>
<proteinExistence type="predicted"/>
<name>A0ABP8ZMQ4_9FLAO</name>
<comment type="caution">
    <text evidence="1">The sequence shown here is derived from an EMBL/GenBank/DDBJ whole genome shotgun (WGS) entry which is preliminary data.</text>
</comment>
<dbReference type="EMBL" id="BAABIP010000007">
    <property type="protein sequence ID" value="GAA4760845.1"/>
    <property type="molecule type" value="Genomic_DNA"/>
</dbReference>
<evidence type="ECO:0008006" key="3">
    <source>
        <dbReference type="Google" id="ProtNLM"/>
    </source>
</evidence>
<dbReference type="RefSeq" id="WP_264544103.1">
    <property type="nucleotide sequence ID" value="NZ_BAABIP010000007.1"/>
</dbReference>
<keyword evidence="2" id="KW-1185">Reference proteome</keyword>
<reference evidence="2" key="1">
    <citation type="journal article" date="2019" name="Int. J. Syst. Evol. Microbiol.">
        <title>The Global Catalogue of Microorganisms (GCM) 10K type strain sequencing project: providing services to taxonomists for standard genome sequencing and annotation.</title>
        <authorList>
            <consortium name="The Broad Institute Genomics Platform"/>
            <consortium name="The Broad Institute Genome Sequencing Center for Infectious Disease"/>
            <person name="Wu L."/>
            <person name="Ma J."/>
        </authorList>
    </citation>
    <scope>NUCLEOTIDE SEQUENCE [LARGE SCALE GENOMIC DNA]</scope>
    <source>
        <strain evidence="2">JCM 18198</strain>
    </source>
</reference>
<protein>
    <recommendedName>
        <fullName evidence="3">Immunity protein 35 domain-containing protein</fullName>
    </recommendedName>
</protein>
<organism evidence="1 2">
    <name type="scientific">Flavobacterium hankyongi</name>
    <dbReference type="NCBI Taxonomy" id="1176532"/>
    <lineage>
        <taxon>Bacteria</taxon>
        <taxon>Pseudomonadati</taxon>
        <taxon>Bacteroidota</taxon>
        <taxon>Flavobacteriia</taxon>
        <taxon>Flavobacteriales</taxon>
        <taxon>Flavobacteriaceae</taxon>
        <taxon>Flavobacterium</taxon>
    </lineage>
</organism>
<accession>A0ABP8ZMQ4</accession>